<dbReference type="CDD" id="cd03801">
    <property type="entry name" value="GT4_PimA-like"/>
    <property type="match status" value="1"/>
</dbReference>
<dbReference type="InterPro" id="IPR001296">
    <property type="entry name" value="Glyco_trans_1"/>
</dbReference>
<evidence type="ECO:0000313" key="3">
    <source>
        <dbReference type="Proteomes" id="UP000824236"/>
    </source>
</evidence>
<reference evidence="2" key="1">
    <citation type="journal article" date="2021" name="PeerJ">
        <title>Extensive microbial diversity within the chicken gut microbiome revealed by metagenomics and culture.</title>
        <authorList>
            <person name="Gilroy R."/>
            <person name="Ravi A."/>
            <person name="Getino M."/>
            <person name="Pursley I."/>
            <person name="Horton D.L."/>
            <person name="Alikhan N.F."/>
            <person name="Baker D."/>
            <person name="Gharbi K."/>
            <person name="Hall N."/>
            <person name="Watson M."/>
            <person name="Adriaenssens E.M."/>
            <person name="Foster-Nyarko E."/>
            <person name="Jarju S."/>
            <person name="Secka A."/>
            <person name="Antonio M."/>
            <person name="Oren A."/>
            <person name="Chaudhuri R.R."/>
            <person name="La Ragione R."/>
            <person name="Hildebrand F."/>
            <person name="Pallen M.J."/>
        </authorList>
    </citation>
    <scope>NUCLEOTIDE SEQUENCE</scope>
    <source>
        <strain evidence="2">B3-3758</strain>
    </source>
</reference>
<dbReference type="AlphaFoldDB" id="A0A9E2KGZ3"/>
<sequence length="392" mass="44924">MYIVFFSIVLNHHQAPISDALWEATKHRFTFVELAYPYDKKGANNDYSQRPYLLQAWQSNSAYSKAMELACTAECCIFSGVLSLPFQKKRMKKGLLSFDMSERWLKRGILNLFSPTILKMFMAYHIGHWNNKPIYKLCCSAFAAQDQYRLGTYQGKCYKWGYFTRVEKIRVEAYPDVSTSDITPLMWCSRYLKLKHPELPVLMAHRLHNKGYRFTLDLYGSGEYESKTRQLVTKLGLEDVVRIMGAKPNEELLADMRKHSIFLFTSDRNEGWGAVANESMANGCALVASNGIGSAPYLIEDGKTGMLFRSPSTSSSFENPDLFALNSLCEKVEYLLCNPCIMQEIRKCSLSLMQEVWNPKVAAERLLILIDYLYKGQKEKNRIYSNGPCSKA</sequence>
<dbReference type="EMBL" id="JAHLFO010000116">
    <property type="protein sequence ID" value="MBU3814521.1"/>
    <property type="molecule type" value="Genomic_DNA"/>
</dbReference>
<comment type="caution">
    <text evidence="2">The sequence shown here is derived from an EMBL/GenBank/DDBJ whole genome shotgun (WGS) entry which is preliminary data.</text>
</comment>
<dbReference type="Proteomes" id="UP000824236">
    <property type="component" value="Unassembled WGS sequence"/>
</dbReference>
<proteinExistence type="predicted"/>
<gene>
    <name evidence="2" type="ORF">H9791_08470</name>
</gene>
<feature type="domain" description="Glycosyl transferase family 1" evidence="1">
    <location>
        <begin position="189"/>
        <end position="312"/>
    </location>
</feature>
<dbReference type="PANTHER" id="PTHR12526:SF630">
    <property type="entry name" value="GLYCOSYLTRANSFERASE"/>
    <property type="match status" value="1"/>
</dbReference>
<dbReference type="Gene3D" id="3.40.50.2000">
    <property type="entry name" value="Glycogen Phosphorylase B"/>
    <property type="match status" value="1"/>
</dbReference>
<dbReference type="GO" id="GO:0016757">
    <property type="term" value="F:glycosyltransferase activity"/>
    <property type="evidence" value="ECO:0007669"/>
    <property type="project" value="InterPro"/>
</dbReference>
<reference evidence="2" key="2">
    <citation type="submission" date="2021-04" db="EMBL/GenBank/DDBJ databases">
        <authorList>
            <person name="Gilroy R."/>
        </authorList>
    </citation>
    <scope>NUCLEOTIDE SEQUENCE</scope>
    <source>
        <strain evidence="2">B3-3758</strain>
    </source>
</reference>
<accession>A0A9E2KGZ3</accession>
<protein>
    <submittedName>
        <fullName evidence="2">Glycosyltransferase</fullName>
    </submittedName>
</protein>
<evidence type="ECO:0000313" key="2">
    <source>
        <dbReference type="EMBL" id="MBU3814521.1"/>
    </source>
</evidence>
<evidence type="ECO:0000259" key="1">
    <source>
        <dbReference type="Pfam" id="PF00534"/>
    </source>
</evidence>
<name>A0A9E2KGZ3_9BACE</name>
<dbReference type="PANTHER" id="PTHR12526">
    <property type="entry name" value="GLYCOSYLTRANSFERASE"/>
    <property type="match status" value="1"/>
</dbReference>
<dbReference type="SUPFAM" id="SSF53756">
    <property type="entry name" value="UDP-Glycosyltransferase/glycogen phosphorylase"/>
    <property type="match status" value="1"/>
</dbReference>
<organism evidence="2 3">
    <name type="scientific">Candidatus Bacteroides intestinipullorum</name>
    <dbReference type="NCBI Taxonomy" id="2838471"/>
    <lineage>
        <taxon>Bacteria</taxon>
        <taxon>Pseudomonadati</taxon>
        <taxon>Bacteroidota</taxon>
        <taxon>Bacteroidia</taxon>
        <taxon>Bacteroidales</taxon>
        <taxon>Bacteroidaceae</taxon>
        <taxon>Bacteroides</taxon>
    </lineage>
</organism>
<dbReference type="Pfam" id="PF00534">
    <property type="entry name" value="Glycos_transf_1"/>
    <property type="match status" value="1"/>
</dbReference>